<evidence type="ECO:0000313" key="2">
    <source>
        <dbReference type="EMBL" id="VAV95619.1"/>
    </source>
</evidence>
<dbReference type="AlphaFoldDB" id="A0A3B0RUG6"/>
<organism evidence="2">
    <name type="scientific">hydrothermal vent metagenome</name>
    <dbReference type="NCBI Taxonomy" id="652676"/>
    <lineage>
        <taxon>unclassified sequences</taxon>
        <taxon>metagenomes</taxon>
        <taxon>ecological metagenomes</taxon>
    </lineage>
</organism>
<dbReference type="PROSITE" id="PS51704">
    <property type="entry name" value="GP_PDE"/>
    <property type="match status" value="1"/>
</dbReference>
<keyword evidence="2" id="KW-0378">Hydrolase</keyword>
<name>A0A3B0RUG6_9ZZZZ</name>
<sequence length="246" mass="27284">RFAHRGSRVLWPENTAVAFAGAVDLGYRYIETDVRITRDGVVVVFHDDTLDRTTNGKGPVKDWLFEDIRYLDAGWWFDRDAGFPQRGGEAVVSSLDETFERFPEVRFNIDLKGPGMEWPVADVIRRHGRETSVMVGSFKGRRIGKFRRVTGGAVATSAGPAAALSLYSASRIGKTVSTAASAFQVPFDYWGINIDEKFVAAAHRCGAHVHCWTVNEAADMHRLLDVGVDGIVTDRPDTLNEVIAQR</sequence>
<dbReference type="InterPro" id="IPR030395">
    <property type="entry name" value="GP_PDE_dom"/>
</dbReference>
<feature type="non-terminal residue" evidence="2">
    <location>
        <position position="1"/>
    </location>
</feature>
<dbReference type="PANTHER" id="PTHR46211:SF14">
    <property type="entry name" value="GLYCEROPHOSPHODIESTER PHOSPHODIESTERASE"/>
    <property type="match status" value="1"/>
</dbReference>
<feature type="domain" description="GP-PDE" evidence="1">
    <location>
        <begin position="1"/>
        <end position="243"/>
    </location>
</feature>
<gene>
    <name evidence="2" type="ORF">MNBD_ACTINO02-3018</name>
</gene>
<dbReference type="EMBL" id="UOEK01000080">
    <property type="protein sequence ID" value="VAV95619.1"/>
    <property type="molecule type" value="Genomic_DNA"/>
</dbReference>
<dbReference type="EC" id="3.1.4.46" evidence="2"/>
<dbReference type="InterPro" id="IPR017946">
    <property type="entry name" value="PLC-like_Pdiesterase_TIM-brl"/>
</dbReference>
<proteinExistence type="predicted"/>
<protein>
    <submittedName>
        <fullName evidence="2">Glycerophosphoryl diester phosphodiesterase</fullName>
        <ecNumber evidence="2">3.1.4.46</ecNumber>
    </submittedName>
</protein>
<dbReference type="Pfam" id="PF03009">
    <property type="entry name" value="GDPD"/>
    <property type="match status" value="1"/>
</dbReference>
<dbReference type="Gene3D" id="3.20.20.190">
    <property type="entry name" value="Phosphatidylinositol (PI) phosphodiesterase"/>
    <property type="match status" value="1"/>
</dbReference>
<evidence type="ECO:0000259" key="1">
    <source>
        <dbReference type="PROSITE" id="PS51704"/>
    </source>
</evidence>
<dbReference type="SUPFAM" id="SSF51695">
    <property type="entry name" value="PLC-like phosphodiesterases"/>
    <property type="match status" value="1"/>
</dbReference>
<dbReference type="GO" id="GO:0008889">
    <property type="term" value="F:glycerophosphodiester phosphodiesterase activity"/>
    <property type="evidence" value="ECO:0007669"/>
    <property type="project" value="UniProtKB-EC"/>
</dbReference>
<accession>A0A3B0RUG6</accession>
<dbReference type="PANTHER" id="PTHR46211">
    <property type="entry name" value="GLYCEROPHOSPHORYL DIESTER PHOSPHODIESTERASE"/>
    <property type="match status" value="1"/>
</dbReference>
<dbReference type="CDD" id="cd08561">
    <property type="entry name" value="GDPD_cytoplasmic_ScUgpQ2_like"/>
    <property type="match status" value="1"/>
</dbReference>
<reference evidence="2" key="1">
    <citation type="submission" date="2018-06" db="EMBL/GenBank/DDBJ databases">
        <authorList>
            <person name="Zhirakovskaya E."/>
        </authorList>
    </citation>
    <scope>NUCLEOTIDE SEQUENCE</scope>
</reference>
<dbReference type="GO" id="GO:0006629">
    <property type="term" value="P:lipid metabolic process"/>
    <property type="evidence" value="ECO:0007669"/>
    <property type="project" value="InterPro"/>
</dbReference>